<dbReference type="Proteomes" id="UP001240643">
    <property type="component" value="Unassembled WGS sequence"/>
</dbReference>
<keyword evidence="2" id="KW-1185">Reference proteome</keyword>
<reference evidence="1" key="1">
    <citation type="submission" date="2023-07" db="EMBL/GenBank/DDBJ databases">
        <title>Genomic Encyclopedia of Type Strains, Phase IV (KMG-IV): sequencing the most valuable type-strain genomes for metagenomic binning, comparative biology and taxonomic classification.</title>
        <authorList>
            <person name="Goeker M."/>
        </authorList>
    </citation>
    <scope>NUCLEOTIDE SEQUENCE [LARGE SCALE GENOMIC DNA]</scope>
    <source>
        <strain evidence="1">DSM 21204</strain>
    </source>
</reference>
<evidence type="ECO:0008006" key="3">
    <source>
        <dbReference type="Google" id="ProtNLM"/>
    </source>
</evidence>
<comment type="caution">
    <text evidence="1">The sequence shown here is derived from an EMBL/GenBank/DDBJ whole genome shotgun (WGS) entry which is preliminary data.</text>
</comment>
<evidence type="ECO:0000313" key="1">
    <source>
        <dbReference type="EMBL" id="MDQ0513678.1"/>
    </source>
</evidence>
<proteinExistence type="predicted"/>
<name>A0ABU0LYB7_9BACT</name>
<evidence type="ECO:0000313" key="2">
    <source>
        <dbReference type="Proteomes" id="UP001240643"/>
    </source>
</evidence>
<gene>
    <name evidence="1" type="ORF">J2Z62_000116</name>
</gene>
<dbReference type="RefSeq" id="WP_256547628.1">
    <property type="nucleotide sequence ID" value="NZ_CP101809.1"/>
</dbReference>
<accession>A0ABU0LYB7</accession>
<sequence>MNELKKKKTTVFTIYKPGLSTTKKAKRILDDLLNDLHKPRICRTCHSREFIYNQAQEHFICHNAECAQPTILYLPAYGWKLNYAKLELFLALIIDTQQIEMIQANLKMSKQVARKWHNRFIDQINWKKYKLSKDLLDVREVYASISWQQY</sequence>
<protein>
    <recommendedName>
        <fullName evidence="3">Transposase</fullName>
    </recommendedName>
</protein>
<organism evidence="1 2">
    <name type="scientific">Mycoplasmoides fastidiosum</name>
    <dbReference type="NCBI Taxonomy" id="92758"/>
    <lineage>
        <taxon>Bacteria</taxon>
        <taxon>Bacillati</taxon>
        <taxon>Mycoplasmatota</taxon>
        <taxon>Mycoplasmoidales</taxon>
        <taxon>Mycoplasmoidaceae</taxon>
        <taxon>Mycoplasmoides</taxon>
    </lineage>
</organism>
<dbReference type="EMBL" id="JAUSWO010000001">
    <property type="protein sequence ID" value="MDQ0513678.1"/>
    <property type="molecule type" value="Genomic_DNA"/>
</dbReference>